<dbReference type="PANTHER" id="PTHR21310">
    <property type="entry name" value="AMINOGLYCOSIDE PHOSPHOTRANSFERASE-RELATED-RELATED"/>
    <property type="match status" value="1"/>
</dbReference>
<dbReference type="AlphaFoldDB" id="A0A2H4UFN5"/>
<evidence type="ECO:0000259" key="1">
    <source>
        <dbReference type="Pfam" id="PF01636"/>
    </source>
</evidence>
<evidence type="ECO:0000313" key="2">
    <source>
        <dbReference type="EMBL" id="ATZ72063.1"/>
    </source>
</evidence>
<dbReference type="Gene3D" id="3.30.200.20">
    <property type="entry name" value="Phosphorylase Kinase, domain 1"/>
    <property type="match status" value="1"/>
</dbReference>
<dbReference type="EMBL" id="MG557992">
    <property type="protein sequence ID" value="ATZ72063.1"/>
    <property type="molecule type" value="Genomic_DNA"/>
</dbReference>
<reference evidence="2" key="1">
    <citation type="submission" date="2017-11" db="EMBL/GenBank/DDBJ databases">
        <title>Characterization of MphC-encoding regions from staphylococci of animal origin.</title>
        <authorList>
            <person name="Papagiannitsis C.C."/>
            <person name="Petinaki E."/>
        </authorList>
    </citation>
    <scope>NUCLEOTIDE SEQUENCE</scope>
    <source>
        <strain evidence="2">Sxy-228lar</strain>
    </source>
</reference>
<proteinExistence type="predicted"/>
<accession>A0A2H4UFN5</accession>
<dbReference type="Gene3D" id="3.90.1200.10">
    <property type="match status" value="1"/>
</dbReference>
<protein>
    <submittedName>
        <fullName evidence="2">MphC</fullName>
    </submittedName>
</protein>
<sequence length="302" mass="35153">MTQHNEIIKCAEKHQLHIQPRTISLNESGLDFQVAFGKDEHGIEWVLRLPRRSDVYKRTKPEKQVVDFLQSNVSFEIPKWKVHAKDLIAYPKLTGNPAATIDPEIQDYVWEIEHKPVPENFVNTLAEALVDLHNIPEENITAQHIKIKTIQEVKNDFQRRMNKVKETYGVVYELWNRWKQWLENDELWPRHATMIHGDLHPGHIMVDNQANVTGLIDWTEATHSDPSMDFMGHHRIFGEEGLEQLITAYGKAGGEIWPRMKEHIIELNAVFPMFIAEFAMKSGESAFEKMALKELGMEEKEF</sequence>
<dbReference type="InterPro" id="IPR011009">
    <property type="entry name" value="Kinase-like_dom_sf"/>
</dbReference>
<feature type="domain" description="Aminoglycoside phosphotransferase" evidence="1">
    <location>
        <begin position="23"/>
        <end position="263"/>
    </location>
</feature>
<name>A0A2H4UFN5_STAXY</name>
<dbReference type="InterPro" id="IPR002575">
    <property type="entry name" value="Aminoglycoside_PTrfase"/>
</dbReference>
<dbReference type="Pfam" id="PF01636">
    <property type="entry name" value="APH"/>
    <property type="match status" value="1"/>
</dbReference>
<dbReference type="SUPFAM" id="SSF56112">
    <property type="entry name" value="Protein kinase-like (PK-like)"/>
    <property type="match status" value="1"/>
</dbReference>
<dbReference type="CDD" id="cd05152">
    <property type="entry name" value="MPH2"/>
    <property type="match status" value="1"/>
</dbReference>
<dbReference type="NCBIfam" id="NF000240">
    <property type="entry name" value="macrolide_MphC"/>
    <property type="match status" value="1"/>
</dbReference>
<organism evidence="2">
    <name type="scientific">Staphylococcus xylosus</name>
    <dbReference type="NCBI Taxonomy" id="1288"/>
    <lineage>
        <taxon>Bacteria</taxon>
        <taxon>Bacillati</taxon>
        <taxon>Bacillota</taxon>
        <taxon>Bacilli</taxon>
        <taxon>Bacillales</taxon>
        <taxon>Staphylococcaceae</taxon>
        <taxon>Staphylococcus</taxon>
    </lineage>
</organism>
<dbReference type="InterPro" id="IPR051678">
    <property type="entry name" value="AGP_Transferase"/>
</dbReference>
<dbReference type="RefSeq" id="WP_017724236.1">
    <property type="nucleotide sequence ID" value="NZ_CP188055.1"/>
</dbReference>
<dbReference type="PANTHER" id="PTHR21310:SF15">
    <property type="entry name" value="AMINOGLYCOSIDE PHOSPHOTRANSFERASE DOMAIN-CONTAINING PROTEIN"/>
    <property type="match status" value="1"/>
</dbReference>